<keyword evidence="2" id="KW-0732">Signal</keyword>
<evidence type="ECO:0008006" key="5">
    <source>
        <dbReference type="Google" id="ProtNLM"/>
    </source>
</evidence>
<dbReference type="InterPro" id="IPR015915">
    <property type="entry name" value="Kelch-typ_b-propeller"/>
</dbReference>
<organism evidence="3 4">
    <name type="scientific">Bacteroides oleiciplenus</name>
    <dbReference type="NCBI Taxonomy" id="626931"/>
    <lineage>
        <taxon>Bacteria</taxon>
        <taxon>Pseudomonadati</taxon>
        <taxon>Bacteroidota</taxon>
        <taxon>Bacteroidia</taxon>
        <taxon>Bacteroidales</taxon>
        <taxon>Bacteroidaceae</taxon>
        <taxon>Bacteroides</taxon>
    </lineage>
</organism>
<gene>
    <name evidence="3" type="ORF">DXB65_03420</name>
</gene>
<evidence type="ECO:0000313" key="3">
    <source>
        <dbReference type="EMBL" id="RGN39390.1"/>
    </source>
</evidence>
<feature type="signal peptide" evidence="2">
    <location>
        <begin position="1"/>
        <end position="19"/>
    </location>
</feature>
<evidence type="ECO:0000256" key="1">
    <source>
        <dbReference type="SAM" id="Phobius"/>
    </source>
</evidence>
<sequence length="862" mass="98858">MKKTLSIIFLLLICMHSMSQLPEYGLHIQSYPLQNSEFTSMALEDGKYIETKREKITLSFNLWVRPDNVFGTVFRIITDNNKNIDLMYSVSDNDRRFPILVTGDAVHPIQKEVRREMWTSANVTLDFKEGDITVSYDSTEIKVKYADLKGVEGIRIAFGYCPFENFSLADVASVNIRDISIKRGAEEIRQWKMARHNGDVCYDEISHIPATGKNTRWVIDQYITWKKIYSQHFVSSPSVAFDPLVGTFYVATNKKKLYVFHTDERVTDTIRIKGGEFAANFPNQLIYIPQRQQLLSYNLNENLFSAFDPVTQCWKGTQAPVQEHDYWNNTLVYNPANSSLISFGGYGHYHYNNKLVISYPYEDTPQRQLSLTSIHPRYSCSSVIVDSTLYIFGGRGCPSGRQELSPRNYYDLYSVNLLTQQVNKLWEAPQTPVGGDFQPCENMVYDAEKDCFYLFSTQQGGTLMRIDTQTPHFELMSLPMGLKLESQYLYSNLYYSPKQKKLYVAIHQAEVSGKADLDIYELNFPPIPILSFKQPDVVEGKTDQSKHTYLWLYIVSGLLVISGVGALYYKKRKEEIDRIKSSAKEEKSPATNTSQAEGANTLLTKEMPEIKIEMPISTPDLTFHNYDFSKKCVCFFGGFHVVDKEGNDCTALFTPTLKALLILLILYTGKDSKGIIGHKLIQLLWYDKAEESAKNNRNVYMSKLRGLLDKVGDIKILNQNGFWSIQFEEGTICDYLEALHLYRGNNGQDLEKLLELLLRGMMLPNVENDWIDAFKNDFSNDTIDLLCRLLKQEDLSDTLKLKIADTLFQHDYINEEALCVKCRILCQQGKKGLAKTVYDTFCKEYAASLGTEYKYSLMEIIE</sequence>
<dbReference type="RefSeq" id="WP_117723333.1">
    <property type="nucleotide sequence ID" value="NZ_QSUL01000002.1"/>
</dbReference>
<dbReference type="Proteomes" id="UP000260983">
    <property type="component" value="Unassembled WGS sequence"/>
</dbReference>
<keyword evidence="1" id="KW-0472">Membrane</keyword>
<feature type="transmembrane region" description="Helical" evidence="1">
    <location>
        <begin position="550"/>
        <end position="569"/>
    </location>
</feature>
<dbReference type="GO" id="GO:0006355">
    <property type="term" value="P:regulation of DNA-templated transcription"/>
    <property type="evidence" value="ECO:0007669"/>
    <property type="project" value="TreeGrafter"/>
</dbReference>
<dbReference type="InterPro" id="IPR011043">
    <property type="entry name" value="Gal_Oxase/kelch_b-propeller"/>
</dbReference>
<dbReference type="EMBL" id="QSUL01000002">
    <property type="protein sequence ID" value="RGN39390.1"/>
    <property type="molecule type" value="Genomic_DNA"/>
</dbReference>
<comment type="caution">
    <text evidence="3">The sequence shown here is derived from an EMBL/GenBank/DDBJ whole genome shotgun (WGS) entry which is preliminary data.</text>
</comment>
<accession>A0A3E5BP53</accession>
<keyword evidence="1" id="KW-0812">Transmembrane</keyword>
<dbReference type="Gene3D" id="2.120.10.80">
    <property type="entry name" value="Kelch-type beta propeller"/>
    <property type="match status" value="1"/>
</dbReference>
<evidence type="ECO:0000256" key="2">
    <source>
        <dbReference type="SAM" id="SignalP"/>
    </source>
</evidence>
<reference evidence="3 4" key="1">
    <citation type="submission" date="2018-08" db="EMBL/GenBank/DDBJ databases">
        <title>A genome reference for cultivated species of the human gut microbiota.</title>
        <authorList>
            <person name="Zou Y."/>
            <person name="Xue W."/>
            <person name="Luo G."/>
        </authorList>
    </citation>
    <scope>NUCLEOTIDE SEQUENCE [LARGE SCALE GENOMIC DNA]</scope>
    <source>
        <strain evidence="3 4">OM05-15BH</strain>
    </source>
</reference>
<name>A0A3E5BP53_9BACE</name>
<dbReference type="InterPro" id="IPR051677">
    <property type="entry name" value="AfsR-DnrI-RedD_regulator"/>
</dbReference>
<dbReference type="PANTHER" id="PTHR35807">
    <property type="entry name" value="TRANSCRIPTIONAL REGULATOR REDD-RELATED"/>
    <property type="match status" value="1"/>
</dbReference>
<evidence type="ECO:0000313" key="4">
    <source>
        <dbReference type="Proteomes" id="UP000260983"/>
    </source>
</evidence>
<dbReference type="SUPFAM" id="SSF50965">
    <property type="entry name" value="Galactose oxidase, central domain"/>
    <property type="match status" value="1"/>
</dbReference>
<dbReference type="AlphaFoldDB" id="A0A3E5BP53"/>
<feature type="chain" id="PRO_5017824219" description="DNA-binding transcriptional activator" evidence="2">
    <location>
        <begin position="20"/>
        <end position="862"/>
    </location>
</feature>
<protein>
    <recommendedName>
        <fullName evidence="5">DNA-binding transcriptional activator</fullName>
    </recommendedName>
</protein>
<dbReference type="GO" id="GO:0003677">
    <property type="term" value="F:DNA binding"/>
    <property type="evidence" value="ECO:0007669"/>
    <property type="project" value="TreeGrafter"/>
</dbReference>
<dbReference type="PANTHER" id="PTHR35807:SF1">
    <property type="entry name" value="TRANSCRIPTIONAL REGULATOR REDD"/>
    <property type="match status" value="1"/>
</dbReference>
<keyword evidence="1" id="KW-1133">Transmembrane helix</keyword>
<proteinExistence type="predicted"/>